<evidence type="ECO:0000259" key="2">
    <source>
        <dbReference type="Pfam" id="PF13285"/>
    </source>
</evidence>
<sequence>MMRRTVDKCIRLSLIGILVAGAASLGVSTTKAYAADNFTLAAGNNSALSVTLFAQPPWPPNVTADDVANTITGANEKMEYSSDGGLNWTAYDPVNPPVFCGAVTVLVRIAGDSVNYIPAGFITTLTFTPD</sequence>
<gene>
    <name evidence="3" type="ORF">GC101_09275</name>
</gene>
<dbReference type="RefSeq" id="WP_171716998.1">
    <property type="nucleotide sequence ID" value="NZ_WHOB01000021.1"/>
</dbReference>
<organism evidence="3 4">
    <name type="scientific">Paenibacillus phytohabitans</name>
    <dbReference type="NCBI Taxonomy" id="2654978"/>
    <lineage>
        <taxon>Bacteria</taxon>
        <taxon>Bacillati</taxon>
        <taxon>Bacillota</taxon>
        <taxon>Bacilli</taxon>
        <taxon>Bacillales</taxon>
        <taxon>Paenibacillaceae</taxon>
        <taxon>Paenibacillus</taxon>
    </lineage>
</organism>
<accession>A0ABX1YDV3</accession>
<dbReference type="Proteomes" id="UP000596857">
    <property type="component" value="Unassembled WGS sequence"/>
</dbReference>
<reference evidence="3 4" key="1">
    <citation type="submission" date="2019-10" db="EMBL/GenBank/DDBJ databases">
        <title>Description of Paenibacillus terricola sp. nov.</title>
        <authorList>
            <person name="Carlier A."/>
            <person name="Qi S."/>
        </authorList>
    </citation>
    <scope>NUCLEOTIDE SEQUENCE [LARGE SCALE GENOMIC DNA]</scope>
    <source>
        <strain evidence="3 4">LMG 31459</strain>
    </source>
</reference>
<evidence type="ECO:0000313" key="4">
    <source>
        <dbReference type="Proteomes" id="UP000596857"/>
    </source>
</evidence>
<keyword evidence="4" id="KW-1185">Reference proteome</keyword>
<evidence type="ECO:0000256" key="1">
    <source>
        <dbReference type="SAM" id="SignalP"/>
    </source>
</evidence>
<dbReference type="InterPro" id="IPR013783">
    <property type="entry name" value="Ig-like_fold"/>
</dbReference>
<feature type="chain" id="PRO_5047544380" evidence="1">
    <location>
        <begin position="35"/>
        <end position="130"/>
    </location>
</feature>
<dbReference type="Gene3D" id="2.60.40.10">
    <property type="entry name" value="Immunoglobulins"/>
    <property type="match status" value="1"/>
</dbReference>
<dbReference type="Pfam" id="PF13285">
    <property type="entry name" value="DUF4073"/>
    <property type="match status" value="1"/>
</dbReference>
<protein>
    <submittedName>
        <fullName evidence="3">DUF4073 domain-containing protein</fullName>
    </submittedName>
</protein>
<feature type="signal peptide" evidence="1">
    <location>
        <begin position="1"/>
        <end position="34"/>
    </location>
</feature>
<dbReference type="EMBL" id="WHOB01000021">
    <property type="protein sequence ID" value="NOU79072.1"/>
    <property type="molecule type" value="Genomic_DNA"/>
</dbReference>
<comment type="caution">
    <text evidence="3">The sequence shown here is derived from an EMBL/GenBank/DDBJ whole genome shotgun (WGS) entry which is preliminary data.</text>
</comment>
<feature type="domain" description="DUF4073" evidence="2">
    <location>
        <begin position="58"/>
        <end position="113"/>
    </location>
</feature>
<name>A0ABX1YDV3_9BACL</name>
<keyword evidence="1" id="KW-0732">Signal</keyword>
<evidence type="ECO:0000313" key="3">
    <source>
        <dbReference type="EMBL" id="NOU79072.1"/>
    </source>
</evidence>
<dbReference type="InterPro" id="IPR025142">
    <property type="entry name" value="DUF4073"/>
</dbReference>
<proteinExistence type="predicted"/>